<proteinExistence type="predicted"/>
<keyword evidence="2" id="KW-1185">Reference proteome</keyword>
<accession>A0A8J5IPD0</accession>
<evidence type="ECO:0000313" key="1">
    <source>
        <dbReference type="EMBL" id="KAG6941661.1"/>
    </source>
</evidence>
<name>A0A8J5IPD0_9STRA</name>
<dbReference type="AlphaFoldDB" id="A0A8J5IPD0"/>
<protein>
    <submittedName>
        <fullName evidence="1">Uncharacterized protein</fullName>
    </submittedName>
</protein>
<comment type="caution">
    <text evidence="1">The sequence shown here is derived from an EMBL/GenBank/DDBJ whole genome shotgun (WGS) entry which is preliminary data.</text>
</comment>
<evidence type="ECO:0000313" key="2">
    <source>
        <dbReference type="Proteomes" id="UP000709295"/>
    </source>
</evidence>
<dbReference type="EMBL" id="JAENGY010003510">
    <property type="protein sequence ID" value="KAG6941661.1"/>
    <property type="molecule type" value="Genomic_DNA"/>
</dbReference>
<dbReference type="Proteomes" id="UP000709295">
    <property type="component" value="Unassembled WGS sequence"/>
</dbReference>
<organism evidence="1 2">
    <name type="scientific">Phytophthora aleatoria</name>
    <dbReference type="NCBI Taxonomy" id="2496075"/>
    <lineage>
        <taxon>Eukaryota</taxon>
        <taxon>Sar</taxon>
        <taxon>Stramenopiles</taxon>
        <taxon>Oomycota</taxon>
        <taxon>Peronosporomycetes</taxon>
        <taxon>Peronosporales</taxon>
        <taxon>Peronosporaceae</taxon>
        <taxon>Phytophthora</taxon>
    </lineage>
</organism>
<reference evidence="1" key="1">
    <citation type="submission" date="2021-01" db="EMBL/GenBank/DDBJ databases">
        <title>Phytophthora aleatoria, a newly-described species from Pinus radiata is distinct from Phytophthora cactorum isolates based on comparative genomics.</title>
        <authorList>
            <person name="Mcdougal R."/>
            <person name="Panda P."/>
            <person name="Williams N."/>
            <person name="Studholme D.J."/>
        </authorList>
    </citation>
    <scope>NUCLEOTIDE SEQUENCE</scope>
    <source>
        <strain evidence="1">NZFS 4037</strain>
    </source>
</reference>
<sequence>MISSGNIRRLKRLHATATMRVCIKAVTVIEVPPNGHTEVVASRQASSKAERGSQDGWNRCRRAQAVHWCATKERRGWQSTEGWRARIQESSGVR</sequence>
<gene>
    <name evidence="1" type="ORF">JG688_00018554</name>
</gene>